<dbReference type="STRING" id="1121003.SAMN03080618_02174"/>
<feature type="transmembrane region" description="Helical" evidence="7">
    <location>
        <begin position="12"/>
        <end position="31"/>
    </location>
</feature>
<evidence type="ECO:0000256" key="2">
    <source>
        <dbReference type="ARBA" id="ARBA00007400"/>
    </source>
</evidence>
<reference evidence="10" key="1">
    <citation type="submission" date="2016-10" db="EMBL/GenBank/DDBJ databases">
        <authorList>
            <person name="Varghese N."/>
            <person name="Submissions S."/>
        </authorList>
    </citation>
    <scope>NUCLEOTIDE SEQUENCE [LARGE SCALE GENOMIC DNA]</scope>
    <source>
        <strain evidence="10">DSM 21857</strain>
    </source>
</reference>
<keyword evidence="4 7" id="KW-0812">Transmembrane</keyword>
<gene>
    <name evidence="9" type="ORF">SAMN03080618_02174</name>
</gene>
<evidence type="ECO:0000313" key="9">
    <source>
        <dbReference type="EMBL" id="SFJ13514.1"/>
    </source>
</evidence>
<keyword evidence="6 7" id="KW-0472">Membrane</keyword>
<feature type="domain" description="Acyltransferase 3" evidence="8">
    <location>
        <begin position="9"/>
        <end position="328"/>
    </location>
</feature>
<evidence type="ECO:0000259" key="8">
    <source>
        <dbReference type="Pfam" id="PF01757"/>
    </source>
</evidence>
<evidence type="ECO:0000256" key="5">
    <source>
        <dbReference type="ARBA" id="ARBA00022989"/>
    </source>
</evidence>
<dbReference type="GO" id="GO:0009246">
    <property type="term" value="P:enterobacterial common antigen biosynthetic process"/>
    <property type="evidence" value="ECO:0007669"/>
    <property type="project" value="TreeGrafter"/>
</dbReference>
<dbReference type="PANTHER" id="PTHR40074:SF4">
    <property type="entry name" value="INNER MEMBRANE PROTEIN YCFT"/>
    <property type="match status" value="1"/>
</dbReference>
<sequence length="365" mass="40570">MTNTRTRVDWVDTAKGICIIFVVMMHSTLGVGNAMDGEGFMHTVVSFARPFRMPDFFLISGLFLGLVIDRPWLRYLDRKVVHFVYFYVLWLTIQFVFKSPATALEEGVGAVVRDYLWAYIQPFGTLWFVYLLPLFFILTRLMKNLPVWLVLGGAAVLEILPVHTGWLVIDEFCARFVYFYAGYALASRIFDFAEWASANRGKTLALLAVWALVNALFVFTPAPASLQYLLDADAIGRYSQGIAALPLVSLALGVAGAMAIVLVSTLVTSLPWTGWLTWLGLHSIVIYLAFFVPMAVSRVVLIKSGLISDIGVVSLLVTMAAVAGPAILYLLIQWTGYGRFLFERPDWAYLDRPPAKAQLAGTAAE</sequence>
<organism evidence="9 10">
    <name type="scientific">Aquamicrobium aerolatum DSM 21857</name>
    <dbReference type="NCBI Taxonomy" id="1121003"/>
    <lineage>
        <taxon>Bacteria</taxon>
        <taxon>Pseudomonadati</taxon>
        <taxon>Pseudomonadota</taxon>
        <taxon>Alphaproteobacteria</taxon>
        <taxon>Hyphomicrobiales</taxon>
        <taxon>Phyllobacteriaceae</taxon>
        <taxon>Aerobium</taxon>
    </lineage>
</organism>
<feature type="transmembrane region" description="Helical" evidence="7">
    <location>
        <begin position="242"/>
        <end position="263"/>
    </location>
</feature>
<feature type="transmembrane region" description="Helical" evidence="7">
    <location>
        <begin position="51"/>
        <end position="68"/>
    </location>
</feature>
<evidence type="ECO:0000256" key="7">
    <source>
        <dbReference type="SAM" id="Phobius"/>
    </source>
</evidence>
<dbReference type="InterPro" id="IPR002656">
    <property type="entry name" value="Acyl_transf_3_dom"/>
</dbReference>
<dbReference type="GO" id="GO:0005886">
    <property type="term" value="C:plasma membrane"/>
    <property type="evidence" value="ECO:0007669"/>
    <property type="project" value="UniProtKB-SubCell"/>
</dbReference>
<comment type="subcellular location">
    <subcellularLocation>
        <location evidence="1">Cell membrane</location>
        <topology evidence="1">Multi-pass membrane protein</topology>
    </subcellularLocation>
</comment>
<accession>A0A1I3NW67</accession>
<feature type="transmembrane region" description="Helical" evidence="7">
    <location>
        <begin position="312"/>
        <end position="332"/>
    </location>
</feature>
<feature type="transmembrane region" description="Helical" evidence="7">
    <location>
        <begin position="275"/>
        <end position="300"/>
    </location>
</feature>
<evidence type="ECO:0000256" key="3">
    <source>
        <dbReference type="ARBA" id="ARBA00022475"/>
    </source>
</evidence>
<keyword evidence="5 7" id="KW-1133">Transmembrane helix</keyword>
<name>A0A1I3NW67_9HYPH</name>
<feature type="transmembrane region" description="Helical" evidence="7">
    <location>
        <begin position="145"/>
        <end position="169"/>
    </location>
</feature>
<dbReference type="Pfam" id="PF01757">
    <property type="entry name" value="Acyl_transf_3"/>
    <property type="match status" value="1"/>
</dbReference>
<feature type="transmembrane region" description="Helical" evidence="7">
    <location>
        <begin position="204"/>
        <end position="230"/>
    </location>
</feature>
<dbReference type="AlphaFoldDB" id="A0A1I3NW67"/>
<dbReference type="EMBL" id="FORF01000011">
    <property type="protein sequence ID" value="SFJ13514.1"/>
    <property type="molecule type" value="Genomic_DNA"/>
</dbReference>
<dbReference type="Proteomes" id="UP000242763">
    <property type="component" value="Unassembled WGS sequence"/>
</dbReference>
<evidence type="ECO:0000313" key="10">
    <source>
        <dbReference type="Proteomes" id="UP000242763"/>
    </source>
</evidence>
<dbReference type="GO" id="GO:0016413">
    <property type="term" value="F:O-acetyltransferase activity"/>
    <property type="evidence" value="ECO:0007669"/>
    <property type="project" value="TreeGrafter"/>
</dbReference>
<dbReference type="RefSeq" id="WP_091522067.1">
    <property type="nucleotide sequence ID" value="NZ_FORF01000011.1"/>
</dbReference>
<comment type="similarity">
    <text evidence="2">Belongs to the acyltransferase 3 family.</text>
</comment>
<proteinExistence type="inferred from homology"/>
<dbReference type="PANTHER" id="PTHR40074">
    <property type="entry name" value="O-ACETYLTRANSFERASE WECH"/>
    <property type="match status" value="1"/>
</dbReference>
<feature type="transmembrane region" description="Helical" evidence="7">
    <location>
        <begin position="117"/>
        <end position="138"/>
    </location>
</feature>
<dbReference type="OrthoDB" id="9814956at2"/>
<evidence type="ECO:0000256" key="6">
    <source>
        <dbReference type="ARBA" id="ARBA00023136"/>
    </source>
</evidence>
<protein>
    <submittedName>
        <fullName evidence="9">Uncharacterized membrane protein YcfT</fullName>
    </submittedName>
</protein>
<evidence type="ECO:0000256" key="1">
    <source>
        <dbReference type="ARBA" id="ARBA00004651"/>
    </source>
</evidence>
<feature type="transmembrane region" description="Helical" evidence="7">
    <location>
        <begin position="80"/>
        <end position="97"/>
    </location>
</feature>
<keyword evidence="10" id="KW-1185">Reference proteome</keyword>
<keyword evidence="3" id="KW-1003">Cell membrane</keyword>
<evidence type="ECO:0000256" key="4">
    <source>
        <dbReference type="ARBA" id="ARBA00022692"/>
    </source>
</evidence>